<dbReference type="EMBL" id="BAAANS010000037">
    <property type="protein sequence ID" value="GAA2109684.1"/>
    <property type="molecule type" value="Genomic_DNA"/>
</dbReference>
<protein>
    <recommendedName>
        <fullName evidence="3">Alpha/beta hydrolase family protein</fullName>
    </recommendedName>
</protein>
<evidence type="ECO:0000313" key="2">
    <source>
        <dbReference type="Proteomes" id="UP001500897"/>
    </source>
</evidence>
<sequence length="321" mass="34340">MTVDQVKPQLVFVHGIGGSRDPEQELADWKGALAEGAADTHPAAAKFLDKSVSCSFACYADLFATAGAQGGAPGGASAEEIEITRVLMVELLDDVLELPDQSGNPLLRRCRTQLASGEGAQGVLNVVRVVSAAVTALLAVPGANLASRALSRMELLGMLSQPGRYLHRGAPDATGLTLDQRIRDRVHACLDPARPAVVVAHSLGTVVALEALSEYPGRTALFVTLGSPITTRAFVWPLLRPRPPATPETVDDWADFRDGDDPVVPKRRLVKAIRPNGRGVQPVSQRMDSVVFFPHGAERYLRRREVAEPVLRTLTALAAWG</sequence>
<dbReference type="InterPro" id="IPR029058">
    <property type="entry name" value="AB_hydrolase_fold"/>
</dbReference>
<evidence type="ECO:0008006" key="3">
    <source>
        <dbReference type="Google" id="ProtNLM"/>
    </source>
</evidence>
<accession>A0ABN1K2Q7</accession>
<evidence type="ECO:0000313" key="1">
    <source>
        <dbReference type="EMBL" id="GAA2109684.1"/>
    </source>
</evidence>
<proteinExistence type="predicted"/>
<name>A0ABN1K2Q7_9ACTN</name>
<dbReference type="Gene3D" id="3.40.50.1820">
    <property type="entry name" value="alpha/beta hydrolase"/>
    <property type="match status" value="1"/>
</dbReference>
<organism evidence="1 2">
    <name type="scientific">Kitasatospora saccharophila</name>
    <dbReference type="NCBI Taxonomy" id="407973"/>
    <lineage>
        <taxon>Bacteria</taxon>
        <taxon>Bacillati</taxon>
        <taxon>Actinomycetota</taxon>
        <taxon>Actinomycetes</taxon>
        <taxon>Kitasatosporales</taxon>
        <taxon>Streptomycetaceae</taxon>
        <taxon>Kitasatospora</taxon>
    </lineage>
</organism>
<dbReference type="SUPFAM" id="SSF53474">
    <property type="entry name" value="alpha/beta-Hydrolases"/>
    <property type="match status" value="1"/>
</dbReference>
<comment type="caution">
    <text evidence="1">The sequence shown here is derived from an EMBL/GenBank/DDBJ whole genome shotgun (WGS) entry which is preliminary data.</text>
</comment>
<reference evidence="1 2" key="1">
    <citation type="journal article" date="2019" name="Int. J. Syst. Evol. Microbiol.">
        <title>The Global Catalogue of Microorganisms (GCM) 10K type strain sequencing project: providing services to taxonomists for standard genome sequencing and annotation.</title>
        <authorList>
            <consortium name="The Broad Institute Genomics Platform"/>
            <consortium name="The Broad Institute Genome Sequencing Center for Infectious Disease"/>
            <person name="Wu L."/>
            <person name="Ma J."/>
        </authorList>
    </citation>
    <scope>NUCLEOTIDE SEQUENCE [LARGE SCALE GENOMIC DNA]</scope>
    <source>
        <strain evidence="1 2">JCM 14559</strain>
    </source>
</reference>
<keyword evidence="2" id="KW-1185">Reference proteome</keyword>
<dbReference type="RefSeq" id="WP_344554886.1">
    <property type="nucleotide sequence ID" value="NZ_BAAANS010000037.1"/>
</dbReference>
<gene>
    <name evidence="1" type="ORF">GCM10009759_50560</name>
</gene>
<dbReference type="Proteomes" id="UP001500897">
    <property type="component" value="Unassembled WGS sequence"/>
</dbReference>